<keyword evidence="4" id="KW-1185">Reference proteome</keyword>
<dbReference type="PIRSF" id="PIRSF002741">
    <property type="entry name" value="MppA"/>
    <property type="match status" value="1"/>
</dbReference>
<dbReference type="Gene3D" id="3.90.76.10">
    <property type="entry name" value="Dipeptide-binding Protein, Domain 1"/>
    <property type="match status" value="1"/>
</dbReference>
<protein>
    <submittedName>
        <fullName evidence="3">ABC transporter substrate-binding protein</fullName>
    </submittedName>
</protein>
<dbReference type="Gene3D" id="3.10.105.10">
    <property type="entry name" value="Dipeptide-binding Protein, Domain 3"/>
    <property type="match status" value="1"/>
</dbReference>
<dbReference type="GO" id="GO:1904680">
    <property type="term" value="F:peptide transmembrane transporter activity"/>
    <property type="evidence" value="ECO:0007669"/>
    <property type="project" value="TreeGrafter"/>
</dbReference>
<organism evidence="3 4">
    <name type="scientific">Sellimonas intestinalis</name>
    <dbReference type="NCBI Taxonomy" id="1653434"/>
    <lineage>
        <taxon>Bacteria</taxon>
        <taxon>Bacillati</taxon>
        <taxon>Bacillota</taxon>
        <taxon>Clostridia</taxon>
        <taxon>Lachnospirales</taxon>
        <taxon>Lachnospiraceae</taxon>
        <taxon>Sellimonas</taxon>
    </lineage>
</organism>
<accession>A0A3E3K3W8</accession>
<feature type="chain" id="PRO_5039275738" evidence="1">
    <location>
        <begin position="21"/>
        <end position="538"/>
    </location>
</feature>
<dbReference type="Pfam" id="PF00496">
    <property type="entry name" value="SBP_bac_5"/>
    <property type="match status" value="1"/>
</dbReference>
<dbReference type="Gene3D" id="3.40.190.10">
    <property type="entry name" value="Periplasmic binding protein-like II"/>
    <property type="match status" value="1"/>
</dbReference>
<proteinExistence type="predicted"/>
<dbReference type="GO" id="GO:0042597">
    <property type="term" value="C:periplasmic space"/>
    <property type="evidence" value="ECO:0007669"/>
    <property type="project" value="UniProtKB-ARBA"/>
</dbReference>
<reference evidence="3 4" key="1">
    <citation type="submission" date="2018-08" db="EMBL/GenBank/DDBJ databases">
        <title>A genome reference for cultivated species of the human gut microbiota.</title>
        <authorList>
            <person name="Zou Y."/>
            <person name="Xue W."/>
            <person name="Luo G."/>
        </authorList>
    </citation>
    <scope>NUCLEOTIDE SEQUENCE [LARGE SCALE GENOMIC DNA]</scope>
    <source>
        <strain evidence="3 4">AF37-2AT</strain>
    </source>
</reference>
<dbReference type="GO" id="GO:0043190">
    <property type="term" value="C:ATP-binding cassette (ABC) transporter complex"/>
    <property type="evidence" value="ECO:0007669"/>
    <property type="project" value="InterPro"/>
</dbReference>
<dbReference type="InterPro" id="IPR000914">
    <property type="entry name" value="SBP_5_dom"/>
</dbReference>
<dbReference type="AlphaFoldDB" id="A0A3E3K3W8"/>
<evidence type="ECO:0000313" key="3">
    <source>
        <dbReference type="EMBL" id="RGE88052.1"/>
    </source>
</evidence>
<sequence length="538" mass="60161">MKKKILTALLTAAMAVSMLAGCGGNQSGKGDKQASGSGGEGGGGTFIVPVNADTTNCLTPYDAYGADDRLMTYGPCYDPLFIVNKDETRWYLAESLEAVADDGCHYQMKLRDGMTWHDGEPITVDDVIFSIKVLQDGSNATDASNVRYDGNDLTAEKIDDLTVNLTLAQPYSAFETEFGRLQIFPEHVFDGNTHIIDNTEALTKGIGSGPFKLKEINAGESIVYEKYDDYYREPASLDEVVIKVMPDESAQEAALQSGEISMMRITSQTKLEKYQSDDEYTVYNIPEGRLNYMAYNYQSPNMKDINARKAIALALNNEEIVQGAYGSEDLAIPATNFCSPENLYYNDEMKGYQQNIEEAKKLAEETGLTEKTLHYIYNQNRPNMKETAQIVQQQLKEIGVSVEIEGVDSSAFFQHLFASWITGTPVEDTSWDLATNGMDQLNADPASKLTSWTGDNLEIGFYVSPETKELWKKASQALTTEDRDKYYKELQVQMNEDYSMYPMANTNYVIAARKEFTGLNEIMRVPIFEDYTKIHMTN</sequence>
<dbReference type="GO" id="GO:0015833">
    <property type="term" value="P:peptide transport"/>
    <property type="evidence" value="ECO:0007669"/>
    <property type="project" value="TreeGrafter"/>
</dbReference>
<evidence type="ECO:0000256" key="1">
    <source>
        <dbReference type="SAM" id="SignalP"/>
    </source>
</evidence>
<dbReference type="InterPro" id="IPR039424">
    <property type="entry name" value="SBP_5"/>
</dbReference>
<evidence type="ECO:0000259" key="2">
    <source>
        <dbReference type="Pfam" id="PF00496"/>
    </source>
</evidence>
<dbReference type="SUPFAM" id="SSF53850">
    <property type="entry name" value="Periplasmic binding protein-like II"/>
    <property type="match status" value="1"/>
</dbReference>
<dbReference type="Proteomes" id="UP000261080">
    <property type="component" value="Unassembled WGS sequence"/>
</dbReference>
<dbReference type="PANTHER" id="PTHR30290:SF59">
    <property type="entry name" value="OLIGOPEPTIDE ABC TRANSPORTER,SUBSTRATE-BINDING PROTEIN"/>
    <property type="match status" value="1"/>
</dbReference>
<feature type="domain" description="Solute-binding protein family 5" evidence="2">
    <location>
        <begin position="92"/>
        <end position="454"/>
    </location>
</feature>
<dbReference type="PROSITE" id="PS51257">
    <property type="entry name" value="PROKAR_LIPOPROTEIN"/>
    <property type="match status" value="1"/>
</dbReference>
<dbReference type="EMBL" id="QVLX01000003">
    <property type="protein sequence ID" value="RGE88052.1"/>
    <property type="molecule type" value="Genomic_DNA"/>
</dbReference>
<dbReference type="CDD" id="cd00995">
    <property type="entry name" value="PBP2_NikA_DppA_OppA_like"/>
    <property type="match status" value="1"/>
</dbReference>
<feature type="signal peptide" evidence="1">
    <location>
        <begin position="1"/>
        <end position="20"/>
    </location>
</feature>
<keyword evidence="1" id="KW-0732">Signal</keyword>
<comment type="caution">
    <text evidence="3">The sequence shown here is derived from an EMBL/GenBank/DDBJ whole genome shotgun (WGS) entry which is preliminary data.</text>
</comment>
<evidence type="ECO:0000313" key="4">
    <source>
        <dbReference type="Proteomes" id="UP000261080"/>
    </source>
</evidence>
<dbReference type="PANTHER" id="PTHR30290">
    <property type="entry name" value="PERIPLASMIC BINDING COMPONENT OF ABC TRANSPORTER"/>
    <property type="match status" value="1"/>
</dbReference>
<dbReference type="InterPro" id="IPR030678">
    <property type="entry name" value="Peptide/Ni-bd"/>
</dbReference>
<gene>
    <name evidence="3" type="ORF">DW016_06480</name>
</gene>
<dbReference type="OrthoDB" id="9772924at2"/>
<dbReference type="RefSeq" id="WP_117493492.1">
    <property type="nucleotide sequence ID" value="NZ_CALBAT010000027.1"/>
</dbReference>
<name>A0A3E3K3W8_9FIRM</name>